<dbReference type="AlphaFoldDB" id="Q0RNZ1"/>
<dbReference type="HOGENOM" id="CLU_2436481_0_0_11"/>
<keyword evidence="2" id="KW-1185">Reference proteome</keyword>
<dbReference type="Proteomes" id="UP000000657">
    <property type="component" value="Chromosome"/>
</dbReference>
<dbReference type="KEGG" id="fal:FRAAL2095"/>
<evidence type="ECO:0000313" key="2">
    <source>
        <dbReference type="Proteomes" id="UP000000657"/>
    </source>
</evidence>
<dbReference type="EMBL" id="CT573213">
    <property type="protein sequence ID" value="CAJ60744.1"/>
    <property type="molecule type" value="Genomic_DNA"/>
</dbReference>
<reference evidence="1 2" key="1">
    <citation type="journal article" date="2007" name="Genome Res.">
        <title>Genome characteristics of facultatively symbiotic Frankia sp. strains reflect host range and host plant biogeography.</title>
        <authorList>
            <person name="Normand P."/>
            <person name="Lapierre P."/>
            <person name="Tisa L.S."/>
            <person name="Gogarten J.P."/>
            <person name="Alloisio N."/>
            <person name="Bagnarol E."/>
            <person name="Bassi C.A."/>
            <person name="Berry A.M."/>
            <person name="Bickhart D.M."/>
            <person name="Choisne N."/>
            <person name="Couloux A."/>
            <person name="Cournoyer B."/>
            <person name="Cruveiller S."/>
            <person name="Daubin V."/>
            <person name="Demange N."/>
            <person name="Francino M.P."/>
            <person name="Goltsman E."/>
            <person name="Huang Y."/>
            <person name="Kopp O.R."/>
            <person name="Labarre L."/>
            <person name="Lapidus A."/>
            <person name="Lavire C."/>
            <person name="Marechal J."/>
            <person name="Martinez M."/>
            <person name="Mastronunzio J.E."/>
            <person name="Mullin B.C."/>
            <person name="Niemann J."/>
            <person name="Pujic P."/>
            <person name="Rawnsley T."/>
            <person name="Rouy Z."/>
            <person name="Schenowitz C."/>
            <person name="Sellstedt A."/>
            <person name="Tavares F."/>
            <person name="Tomkins J.P."/>
            <person name="Vallenet D."/>
            <person name="Valverde C."/>
            <person name="Wall L.G."/>
            <person name="Wang Y."/>
            <person name="Medigue C."/>
            <person name="Benson D.R."/>
        </authorList>
    </citation>
    <scope>NUCLEOTIDE SEQUENCE [LARGE SCALE GENOMIC DNA]</scope>
    <source>
        <strain evidence="2">DSM 45986 / CECT 9034 / ACN14a</strain>
    </source>
</reference>
<name>Q0RNZ1_FRAAA</name>
<protein>
    <submittedName>
        <fullName evidence="1">Uncharacterized protein</fullName>
    </submittedName>
</protein>
<dbReference type="STRING" id="326424.FRAAL2095"/>
<gene>
    <name evidence="1" type="ordered locus">FRAAL2095</name>
</gene>
<evidence type="ECO:0000313" key="1">
    <source>
        <dbReference type="EMBL" id="CAJ60744.1"/>
    </source>
</evidence>
<accession>Q0RNZ1</accession>
<sequence length="90" mass="10045">MRTSPRCGTSIRTRSTRARSKRWRRWPIAAGLDRRFGVTGADLQAVASAVGERLPAAWEHDRDAFARSTALGGDIGNWIDRTRTVLHSAR</sequence>
<organism evidence="1 2">
    <name type="scientific">Frankia alni (strain DSM 45986 / CECT 9034 / ACN14a)</name>
    <dbReference type="NCBI Taxonomy" id="326424"/>
    <lineage>
        <taxon>Bacteria</taxon>
        <taxon>Bacillati</taxon>
        <taxon>Actinomycetota</taxon>
        <taxon>Actinomycetes</taxon>
        <taxon>Frankiales</taxon>
        <taxon>Frankiaceae</taxon>
        <taxon>Frankia</taxon>
    </lineage>
</organism>
<proteinExistence type="predicted"/>